<evidence type="ECO:0000259" key="4">
    <source>
        <dbReference type="Pfam" id="PF04389"/>
    </source>
</evidence>
<dbReference type="InterPro" id="IPR003137">
    <property type="entry name" value="PA_domain"/>
</dbReference>
<keyword evidence="5" id="KW-0449">Lipoprotein</keyword>
<proteinExistence type="predicted"/>
<reference evidence="5" key="1">
    <citation type="journal article" date="2014" name="Int. J. Syst. Evol. Microbiol.">
        <title>Complete genome sequence of Corynebacterium casei LMG S-19264T (=DSM 44701T), isolated from a smear-ripened cheese.</title>
        <authorList>
            <consortium name="US DOE Joint Genome Institute (JGI-PGF)"/>
            <person name="Walter F."/>
            <person name="Albersmeier A."/>
            <person name="Kalinowski J."/>
            <person name="Ruckert C."/>
        </authorList>
    </citation>
    <scope>NUCLEOTIDE SEQUENCE</scope>
    <source>
        <strain evidence="5">CGMCC 1.12785</strain>
    </source>
</reference>
<dbReference type="SUPFAM" id="SSF53187">
    <property type="entry name" value="Zn-dependent exopeptidases"/>
    <property type="match status" value="1"/>
</dbReference>
<keyword evidence="6" id="KW-1185">Reference proteome</keyword>
<evidence type="ECO:0000313" key="6">
    <source>
        <dbReference type="Proteomes" id="UP000616114"/>
    </source>
</evidence>
<dbReference type="Pfam" id="PF02225">
    <property type="entry name" value="PA"/>
    <property type="match status" value="1"/>
</dbReference>
<dbReference type="Gene3D" id="3.50.30.30">
    <property type="match status" value="1"/>
</dbReference>
<dbReference type="AlphaFoldDB" id="A0A8J2XK61"/>
<accession>A0A8J2XK61</accession>
<evidence type="ECO:0000256" key="2">
    <source>
        <dbReference type="SAM" id="Phobius"/>
    </source>
</evidence>
<keyword evidence="5" id="KW-0645">Protease</keyword>
<feature type="compositionally biased region" description="Low complexity" evidence="1">
    <location>
        <begin position="484"/>
        <end position="520"/>
    </location>
</feature>
<evidence type="ECO:0000313" key="5">
    <source>
        <dbReference type="EMBL" id="GGA25390.1"/>
    </source>
</evidence>
<feature type="domain" description="PA" evidence="3">
    <location>
        <begin position="131"/>
        <end position="209"/>
    </location>
</feature>
<dbReference type="Proteomes" id="UP000616114">
    <property type="component" value="Unassembled WGS sequence"/>
</dbReference>
<gene>
    <name evidence="5" type="ORF">GCM10011333_30490</name>
</gene>
<keyword evidence="2" id="KW-0472">Membrane</keyword>
<keyword evidence="2" id="KW-1133">Transmembrane helix</keyword>
<dbReference type="GO" id="GO:0006508">
    <property type="term" value="P:proteolysis"/>
    <property type="evidence" value="ECO:0007669"/>
    <property type="project" value="InterPro"/>
</dbReference>
<evidence type="ECO:0000259" key="3">
    <source>
        <dbReference type="Pfam" id="PF02225"/>
    </source>
</evidence>
<dbReference type="Pfam" id="PF04389">
    <property type="entry name" value="Peptidase_M28"/>
    <property type="match status" value="1"/>
</dbReference>
<dbReference type="Gene3D" id="3.40.630.10">
    <property type="entry name" value="Zn peptidases"/>
    <property type="match status" value="1"/>
</dbReference>
<dbReference type="PANTHER" id="PTHR12147:SF26">
    <property type="entry name" value="PEPTIDASE M28 DOMAIN-CONTAINING PROTEIN"/>
    <property type="match status" value="1"/>
</dbReference>
<feature type="region of interest" description="Disordered" evidence="1">
    <location>
        <begin position="472"/>
        <end position="526"/>
    </location>
</feature>
<feature type="transmembrane region" description="Helical" evidence="2">
    <location>
        <begin position="529"/>
        <end position="548"/>
    </location>
</feature>
<dbReference type="PANTHER" id="PTHR12147">
    <property type="entry name" value="METALLOPEPTIDASE M28 FAMILY MEMBER"/>
    <property type="match status" value="1"/>
</dbReference>
<dbReference type="InterPro" id="IPR007484">
    <property type="entry name" value="Peptidase_M28"/>
</dbReference>
<dbReference type="SUPFAM" id="SSF52025">
    <property type="entry name" value="PA domain"/>
    <property type="match status" value="1"/>
</dbReference>
<keyword evidence="5" id="KW-0031">Aminopeptidase</keyword>
<sequence>MVGASAFALPAAAQAAPGPTEHTDLGVTGAAVYEHLEVFSDLALQYADEGYRAYNSPGYEAAAEYVEEVLEGTGAFETERQYFTVEGESNGAIDFTVAGEEVPAFHVSYGEGTDEPIVDAPLSITSDEAGIGCSPDDYADVPAGSILLVQRGECPFYDKAFNGTQAGAAAVVIYNNEADPDAGFSGTLGERIEGGAATIGVTRGVGEELAAAVTAAAEAEETVLGSLTVEKEFTETETFNVLASTTAGDPDEVIVAGAHLDGVDEGPGVNDNASGSAALLALAEQIAAYEYAPDRQVRLAFWGAEEIGLLGSYHYVEDLTANDPAELERIQAYLNYDMIGSDNFVVSVYDADESTYPAPVPIPEGSVELEQIYTDYFDSVDQPWVDSEFSGRSDYQAFILAGIPSGGLFSGADGVKTEEEAELFGGTPGVQHDTNYHTINDTLENVNQESLDIFAPAIGYSTHVLAWDLVEPTEPTEPTPDPTEVPTTEPTDDPTTAPTDDPTTEPGPGGAPQDPGAQDPSLPTTGADMLPLAATALLLIVMGALIAASSKARYRQN</sequence>
<comment type="caution">
    <text evidence="5">The sequence shown here is derived from an EMBL/GenBank/DDBJ whole genome shotgun (WGS) entry which is preliminary data.</text>
</comment>
<dbReference type="InterPro" id="IPR046450">
    <property type="entry name" value="PA_dom_sf"/>
</dbReference>
<dbReference type="GO" id="GO:0008235">
    <property type="term" value="F:metalloexopeptidase activity"/>
    <property type="evidence" value="ECO:0007669"/>
    <property type="project" value="InterPro"/>
</dbReference>
<evidence type="ECO:0000256" key="1">
    <source>
        <dbReference type="SAM" id="MobiDB-lite"/>
    </source>
</evidence>
<reference evidence="5" key="2">
    <citation type="submission" date="2020-09" db="EMBL/GenBank/DDBJ databases">
        <authorList>
            <person name="Sun Q."/>
            <person name="Zhou Y."/>
        </authorList>
    </citation>
    <scope>NUCLEOTIDE SEQUENCE</scope>
    <source>
        <strain evidence="5">CGMCC 1.12785</strain>
    </source>
</reference>
<name>A0A8J2XK61_9MICO</name>
<keyword evidence="2" id="KW-0812">Transmembrane</keyword>
<dbReference type="InterPro" id="IPR045175">
    <property type="entry name" value="M28_fam"/>
</dbReference>
<organism evidence="5 6">
    <name type="scientific">Sediminivirga luteola</name>
    <dbReference type="NCBI Taxonomy" id="1774748"/>
    <lineage>
        <taxon>Bacteria</taxon>
        <taxon>Bacillati</taxon>
        <taxon>Actinomycetota</taxon>
        <taxon>Actinomycetes</taxon>
        <taxon>Micrococcales</taxon>
        <taxon>Brevibacteriaceae</taxon>
        <taxon>Sediminivirga</taxon>
    </lineage>
</organism>
<protein>
    <submittedName>
        <fullName evidence="5">Putative lipoprotein aminopeptidase LpqL</fullName>
    </submittedName>
</protein>
<feature type="domain" description="Peptidase M28" evidence="4">
    <location>
        <begin position="240"/>
        <end position="457"/>
    </location>
</feature>
<dbReference type="GO" id="GO:0004177">
    <property type="term" value="F:aminopeptidase activity"/>
    <property type="evidence" value="ECO:0007669"/>
    <property type="project" value="UniProtKB-KW"/>
</dbReference>
<keyword evidence="5" id="KW-0378">Hydrolase</keyword>
<dbReference type="EMBL" id="BMFY01000016">
    <property type="protein sequence ID" value="GGA25390.1"/>
    <property type="molecule type" value="Genomic_DNA"/>
</dbReference>